<name>A0A919MAW8_9ACTN</name>
<reference evidence="14" key="1">
    <citation type="submission" date="2021-01" db="EMBL/GenBank/DDBJ databases">
        <title>Whole genome shotgun sequence of Actinoplanes cyaneus NBRC 14990.</title>
        <authorList>
            <person name="Komaki H."/>
            <person name="Tamura T."/>
        </authorList>
    </citation>
    <scope>NUCLEOTIDE SEQUENCE</scope>
    <source>
        <strain evidence="14">NBRC 14990</strain>
    </source>
</reference>
<dbReference type="Gene3D" id="6.10.340.10">
    <property type="match status" value="1"/>
</dbReference>
<dbReference type="InterPro" id="IPR036890">
    <property type="entry name" value="HATPase_C_sf"/>
</dbReference>
<keyword evidence="8 11" id="KW-1133">Transmembrane helix</keyword>
<keyword evidence="6 11" id="KW-0812">Transmembrane</keyword>
<dbReference type="PANTHER" id="PTHR45436">
    <property type="entry name" value="SENSOR HISTIDINE KINASE YKOH"/>
    <property type="match status" value="1"/>
</dbReference>
<keyword evidence="5" id="KW-0808">Transferase</keyword>
<dbReference type="InterPro" id="IPR003660">
    <property type="entry name" value="HAMP_dom"/>
</dbReference>
<evidence type="ECO:0000256" key="10">
    <source>
        <dbReference type="SAM" id="MobiDB-lite"/>
    </source>
</evidence>
<dbReference type="AlphaFoldDB" id="A0A919MAW8"/>
<comment type="catalytic activity">
    <reaction evidence="1">
        <text>ATP + protein L-histidine = ADP + protein N-phospho-L-histidine.</text>
        <dbReference type="EC" id="2.7.13.3"/>
    </reaction>
</comment>
<evidence type="ECO:0000256" key="11">
    <source>
        <dbReference type="SAM" id="Phobius"/>
    </source>
</evidence>
<dbReference type="Proteomes" id="UP000619479">
    <property type="component" value="Unassembled WGS sequence"/>
</dbReference>
<dbReference type="Pfam" id="PF08376">
    <property type="entry name" value="NIT"/>
    <property type="match status" value="1"/>
</dbReference>
<evidence type="ECO:0000256" key="9">
    <source>
        <dbReference type="ARBA" id="ARBA00023012"/>
    </source>
</evidence>
<evidence type="ECO:0000256" key="7">
    <source>
        <dbReference type="ARBA" id="ARBA00022777"/>
    </source>
</evidence>
<keyword evidence="12" id="KW-0732">Signal</keyword>
<dbReference type="SMART" id="SM00304">
    <property type="entry name" value="HAMP"/>
    <property type="match status" value="1"/>
</dbReference>
<evidence type="ECO:0000256" key="4">
    <source>
        <dbReference type="ARBA" id="ARBA00022553"/>
    </source>
</evidence>
<feature type="compositionally biased region" description="Basic and acidic residues" evidence="10">
    <location>
        <begin position="893"/>
        <end position="912"/>
    </location>
</feature>
<dbReference type="InterPro" id="IPR013587">
    <property type="entry name" value="Nitrate/nitrite_sensing"/>
</dbReference>
<dbReference type="Gene3D" id="3.30.565.10">
    <property type="entry name" value="Histidine kinase-like ATPase, C-terminal domain"/>
    <property type="match status" value="1"/>
</dbReference>
<comment type="caution">
    <text evidence="14">The sequence shown here is derived from an EMBL/GenBank/DDBJ whole genome shotgun (WGS) entry which is preliminary data.</text>
</comment>
<dbReference type="SMART" id="SM00387">
    <property type="entry name" value="HATPase_c"/>
    <property type="match status" value="1"/>
</dbReference>
<dbReference type="Pfam" id="PF02518">
    <property type="entry name" value="HATPase_c"/>
    <property type="match status" value="1"/>
</dbReference>
<feature type="compositionally biased region" description="Low complexity" evidence="10">
    <location>
        <begin position="751"/>
        <end position="769"/>
    </location>
</feature>
<feature type="chain" id="PRO_5036857439" description="histidine kinase" evidence="12">
    <location>
        <begin position="22"/>
        <end position="912"/>
    </location>
</feature>
<feature type="region of interest" description="Disordered" evidence="10">
    <location>
        <begin position="664"/>
        <end position="912"/>
    </location>
</feature>
<dbReference type="InterPro" id="IPR003594">
    <property type="entry name" value="HATPase_dom"/>
</dbReference>
<organism evidence="14 15">
    <name type="scientific">Actinoplanes cyaneus</name>
    <dbReference type="NCBI Taxonomy" id="52696"/>
    <lineage>
        <taxon>Bacteria</taxon>
        <taxon>Bacillati</taxon>
        <taxon>Actinomycetota</taxon>
        <taxon>Actinomycetes</taxon>
        <taxon>Micromonosporales</taxon>
        <taxon>Micromonosporaceae</taxon>
        <taxon>Actinoplanes</taxon>
    </lineage>
</organism>
<dbReference type="InterPro" id="IPR010910">
    <property type="entry name" value="Nitrate/nitrite_sensing_bac"/>
</dbReference>
<dbReference type="GO" id="GO:0004673">
    <property type="term" value="F:protein histidine kinase activity"/>
    <property type="evidence" value="ECO:0007669"/>
    <property type="project" value="UniProtKB-EC"/>
</dbReference>
<comment type="subcellular location">
    <subcellularLocation>
        <location evidence="2">Membrane</location>
    </subcellularLocation>
</comment>
<evidence type="ECO:0000256" key="6">
    <source>
        <dbReference type="ARBA" id="ARBA00022692"/>
    </source>
</evidence>
<feature type="compositionally biased region" description="Low complexity" evidence="10">
    <location>
        <begin position="719"/>
        <end position="730"/>
    </location>
</feature>
<evidence type="ECO:0000313" key="14">
    <source>
        <dbReference type="EMBL" id="GID64491.1"/>
    </source>
</evidence>
<evidence type="ECO:0000256" key="8">
    <source>
        <dbReference type="ARBA" id="ARBA00022989"/>
    </source>
</evidence>
<evidence type="ECO:0000313" key="15">
    <source>
        <dbReference type="Proteomes" id="UP000619479"/>
    </source>
</evidence>
<evidence type="ECO:0000259" key="13">
    <source>
        <dbReference type="PROSITE" id="PS50906"/>
    </source>
</evidence>
<evidence type="ECO:0000256" key="3">
    <source>
        <dbReference type="ARBA" id="ARBA00012438"/>
    </source>
</evidence>
<feature type="signal peptide" evidence="12">
    <location>
        <begin position="1"/>
        <end position="21"/>
    </location>
</feature>
<dbReference type="SUPFAM" id="SSF55874">
    <property type="entry name" value="ATPase domain of HSP90 chaperone/DNA topoisomerase II/histidine kinase"/>
    <property type="match status" value="1"/>
</dbReference>
<dbReference type="EMBL" id="BOMH01000017">
    <property type="protein sequence ID" value="GID64491.1"/>
    <property type="molecule type" value="Genomic_DNA"/>
</dbReference>
<evidence type="ECO:0000256" key="5">
    <source>
        <dbReference type="ARBA" id="ARBA00022679"/>
    </source>
</evidence>
<keyword evidence="15" id="KW-1185">Reference proteome</keyword>
<evidence type="ECO:0000256" key="12">
    <source>
        <dbReference type="SAM" id="SignalP"/>
    </source>
</evidence>
<feature type="compositionally biased region" description="Low complexity" evidence="10">
    <location>
        <begin position="782"/>
        <end position="791"/>
    </location>
</feature>
<sequence>MVAVPLVALLALWIFATAATAGPAKDLLDARDAVHRLGDPGLQLIAQLQRERHFSAVYLSAGKAGPDTDLKAQRAATDQAATGFRSAIQGLDMSDDLSARSDALLADLGVAGNIRNRVDGHDVDVLNMMTAYNDAVDAGFDVSATAAVFFHEKVDREVRGLITGYRGQEYLSRVDALLAAANAAGRIDQKSRGILIENVATSRYLLRTGVQDMPQQAQGDYARLITGSSFIQLDIMQNQLIDQSYSGGAPPVSGTEWQATYDEVSAGLRAFELSAVDEVASDATPLAVNVFAWLGLAAVVGLIAFALAIWVSVRVGRSIVGRLIKLRREALEMAADRLPTVVRRLQRGEAVDVDAETPPLEYGRDEIGQLGHAFNDVQRTAVQSAVDEANVRRGINEVFLNIARRSQTLLHRQLSLLDRMERRETEPQELEDLYRVDHLATRMRRHAEDLVILAGAAPGRGWRNPVPVIDVIRGAISEVEDYKRVDIRAVAPAALLGRSVGDVIHLLAELIENAASFSPPHTRVQVSGQALPDGYVIEVEDRGLGMTPAGLEVANRRLAEPPEFDPADSARLGLFVVAQLATRHGIRVSLSASPYGGITAIVMVPADLVTTAPGPATPGKGRGETSGSFGLPQAGSAASGQSSLAALQWAGKSGSELQQVPAIPAQRVNGSAAPAVAGETRNGRHRPADAVGGPAPSSVASGLTPDGLVQRKRVRRTPETPAELPPEATASRLDDVADALGTPRAVPRNSAPVAPAPAFTTPEPSATVTPPAPPSAAPTPVAPVGGRPGVSDGDGRDEITAQFGPDGLPKRVRQASLAPQLRNPVVEPERSTAPERTPEQVRTLMSALQLGTTRGRIQASRTPVHGDGTKNGDSPSQASAGEKAASGGDGDAAGDRADVPRGNEVNRPEKDA</sequence>
<dbReference type="Pfam" id="PF00672">
    <property type="entry name" value="HAMP"/>
    <property type="match status" value="1"/>
</dbReference>
<keyword evidence="7" id="KW-0418">Kinase</keyword>
<dbReference type="PANTHER" id="PTHR45436:SF5">
    <property type="entry name" value="SENSOR HISTIDINE KINASE TRCS"/>
    <property type="match status" value="1"/>
</dbReference>
<protein>
    <recommendedName>
        <fullName evidence="3">histidine kinase</fullName>
        <ecNumber evidence="3">2.7.13.3</ecNumber>
    </recommendedName>
</protein>
<dbReference type="EC" id="2.7.13.3" evidence="3"/>
<evidence type="ECO:0000256" key="1">
    <source>
        <dbReference type="ARBA" id="ARBA00000085"/>
    </source>
</evidence>
<keyword evidence="4" id="KW-0597">Phosphoprotein</keyword>
<feature type="compositionally biased region" description="Basic and acidic residues" evidence="10">
    <location>
        <begin position="827"/>
        <end position="839"/>
    </location>
</feature>
<dbReference type="GO" id="GO:0005886">
    <property type="term" value="C:plasma membrane"/>
    <property type="evidence" value="ECO:0007669"/>
    <property type="project" value="TreeGrafter"/>
</dbReference>
<dbReference type="GO" id="GO:0000160">
    <property type="term" value="P:phosphorelay signal transduction system"/>
    <property type="evidence" value="ECO:0007669"/>
    <property type="project" value="UniProtKB-KW"/>
</dbReference>
<feature type="region of interest" description="Disordered" evidence="10">
    <location>
        <begin position="613"/>
        <end position="637"/>
    </location>
</feature>
<feature type="domain" description="NIT" evidence="13">
    <location>
        <begin position="39"/>
        <end position="286"/>
    </location>
</feature>
<proteinExistence type="predicted"/>
<dbReference type="InterPro" id="IPR050428">
    <property type="entry name" value="TCS_sensor_his_kinase"/>
</dbReference>
<evidence type="ECO:0000256" key="2">
    <source>
        <dbReference type="ARBA" id="ARBA00004370"/>
    </source>
</evidence>
<accession>A0A919MAW8</accession>
<dbReference type="PROSITE" id="PS50906">
    <property type="entry name" value="NIT"/>
    <property type="match status" value="1"/>
</dbReference>
<gene>
    <name evidence="14" type="ORF">Acy02nite_23720</name>
</gene>
<feature type="compositionally biased region" description="Pro residues" evidence="10">
    <location>
        <begin position="770"/>
        <end position="781"/>
    </location>
</feature>
<feature type="transmembrane region" description="Helical" evidence="11">
    <location>
        <begin position="290"/>
        <end position="313"/>
    </location>
</feature>
<keyword evidence="11" id="KW-0472">Membrane</keyword>
<keyword evidence="9" id="KW-0902">Two-component regulatory system</keyword>